<dbReference type="AlphaFoldDB" id="A0A2I6S5V3"/>
<accession>A0A2I6S5V3</accession>
<protein>
    <recommendedName>
        <fullName evidence="6">Methyl-accepting transducer domain-containing protein</fullName>
    </recommendedName>
</protein>
<feature type="transmembrane region" description="Helical" evidence="5">
    <location>
        <begin position="163"/>
        <end position="186"/>
    </location>
</feature>
<dbReference type="InterPro" id="IPR013655">
    <property type="entry name" value="PAS_fold_3"/>
</dbReference>
<dbReference type="InterPro" id="IPR035965">
    <property type="entry name" value="PAS-like_dom_sf"/>
</dbReference>
<reference evidence="7 8" key="1">
    <citation type="submission" date="2018-01" db="EMBL/GenBank/DDBJ databases">
        <authorList>
            <person name="Fu G.-Y."/>
        </authorList>
    </citation>
    <scope>NUCLEOTIDE SEQUENCE [LARGE SCALE GENOMIC DNA]</scope>
    <source>
        <strain evidence="7 8">SY39</strain>
    </source>
</reference>
<name>A0A2I6S5V3_9RHOO</name>
<dbReference type="NCBIfam" id="TIGR00229">
    <property type="entry name" value="sensory_box"/>
    <property type="match status" value="1"/>
</dbReference>
<dbReference type="Pfam" id="PF08447">
    <property type="entry name" value="PAS_3"/>
    <property type="match status" value="1"/>
</dbReference>
<keyword evidence="5" id="KW-1133">Transmembrane helix</keyword>
<evidence type="ECO:0000256" key="4">
    <source>
        <dbReference type="PROSITE-ProRule" id="PRU00284"/>
    </source>
</evidence>
<evidence type="ECO:0000256" key="3">
    <source>
        <dbReference type="ARBA" id="ARBA00029447"/>
    </source>
</evidence>
<dbReference type="CDD" id="cd11386">
    <property type="entry name" value="MCP_signal"/>
    <property type="match status" value="1"/>
</dbReference>
<dbReference type="KEGG" id="atw:C0099_06510"/>
<keyword evidence="8" id="KW-1185">Reference proteome</keyword>
<dbReference type="SUPFAM" id="SSF55785">
    <property type="entry name" value="PYP-like sensor domain (PAS domain)"/>
    <property type="match status" value="1"/>
</dbReference>
<dbReference type="Gene3D" id="3.30.450.20">
    <property type="entry name" value="PAS domain"/>
    <property type="match status" value="1"/>
</dbReference>
<evidence type="ECO:0000259" key="6">
    <source>
        <dbReference type="PROSITE" id="PS50111"/>
    </source>
</evidence>
<dbReference type="InterPro" id="IPR004089">
    <property type="entry name" value="MCPsignal_dom"/>
</dbReference>
<keyword evidence="5" id="KW-0812">Transmembrane</keyword>
<dbReference type="EMBL" id="CP025682">
    <property type="protein sequence ID" value="AUN94621.1"/>
    <property type="molecule type" value="Genomic_DNA"/>
</dbReference>
<proteinExistence type="inferred from homology"/>
<dbReference type="GO" id="GO:0007165">
    <property type="term" value="P:signal transduction"/>
    <property type="evidence" value="ECO:0007669"/>
    <property type="project" value="UniProtKB-KW"/>
</dbReference>
<evidence type="ECO:0000256" key="2">
    <source>
        <dbReference type="ARBA" id="ARBA00023224"/>
    </source>
</evidence>
<dbReference type="SMART" id="SM00283">
    <property type="entry name" value="MA"/>
    <property type="match status" value="1"/>
</dbReference>
<dbReference type="PANTHER" id="PTHR32089:SF112">
    <property type="entry name" value="LYSOZYME-LIKE PROTEIN-RELATED"/>
    <property type="match status" value="1"/>
</dbReference>
<dbReference type="SUPFAM" id="SSF58104">
    <property type="entry name" value="Methyl-accepting chemotaxis protein (MCP) signaling domain"/>
    <property type="match status" value="1"/>
</dbReference>
<dbReference type="PANTHER" id="PTHR32089">
    <property type="entry name" value="METHYL-ACCEPTING CHEMOTAXIS PROTEIN MCPB"/>
    <property type="match status" value="1"/>
</dbReference>
<comment type="subcellular location">
    <subcellularLocation>
        <location evidence="1">Membrane</location>
    </subcellularLocation>
</comment>
<dbReference type="Gene3D" id="1.10.287.950">
    <property type="entry name" value="Methyl-accepting chemotaxis protein"/>
    <property type="match status" value="1"/>
</dbReference>
<keyword evidence="5" id="KW-0472">Membrane</keyword>
<feature type="transmembrane region" description="Helical" evidence="5">
    <location>
        <begin position="198"/>
        <end position="219"/>
    </location>
</feature>
<dbReference type="RefSeq" id="WP_102246689.1">
    <property type="nucleotide sequence ID" value="NZ_CP025682.1"/>
</dbReference>
<dbReference type="CDD" id="cd00130">
    <property type="entry name" value="PAS"/>
    <property type="match status" value="1"/>
</dbReference>
<evidence type="ECO:0000313" key="7">
    <source>
        <dbReference type="EMBL" id="AUN94621.1"/>
    </source>
</evidence>
<organism evidence="7 8">
    <name type="scientific">Pseudazoarcus pumilus</name>
    <dbReference type="NCBI Taxonomy" id="2067960"/>
    <lineage>
        <taxon>Bacteria</taxon>
        <taxon>Pseudomonadati</taxon>
        <taxon>Pseudomonadota</taxon>
        <taxon>Betaproteobacteria</taxon>
        <taxon>Rhodocyclales</taxon>
        <taxon>Zoogloeaceae</taxon>
        <taxon>Pseudazoarcus</taxon>
    </lineage>
</organism>
<feature type="domain" description="Methyl-accepting transducer" evidence="6">
    <location>
        <begin position="276"/>
        <end position="512"/>
    </location>
</feature>
<dbReference type="Pfam" id="PF00015">
    <property type="entry name" value="MCPsignal"/>
    <property type="match status" value="1"/>
</dbReference>
<dbReference type="InterPro" id="IPR000014">
    <property type="entry name" value="PAS"/>
</dbReference>
<sequence length="548" mass="58033">MRNNQPVTGTERVLRDDIAIISHTDSRGMIEFCNDDFLEASSYTREELIGQPHNILRHPDMPAEAFRDLWATVQSGRPWMGIVKNRCKNGDHYWVRATVTPQPAGGFTSVRIKATREEVAGADALYRDMNRSRSIRLHEGRVVRGGLAGIGGRLLRMLDDLRFGAKLFLVLALAALPQIGALGWMMTGTGLPEQRTSAALAISVAGFAIALVLTLLMAARTRRRSDETLSILRGIAAGELKARVPTGARDEIGDCLTSGAVLRNALHEAIALIHQSSQKLTGASGDLEGAAGRSVDASESQSEAVASMAAAIEQLSVSVDHVGDNAGVAVEAGRESSAAADESERAVHRAAVSIDEAAAAVAATEATMTELATKTGEISKVVNLIGEVAEQTNLLALNAAIEAARAGESGRGFAVVADEVRKLAERTSQSTETIARSIEGIQSIAGAVSREVAANSEKVRAGAREAHAAGDVVGRIRDLATRADDAIAQIRDALLEQGNAARELARNVEHVSSMSQTSVDEARVSAKVSRQVSGYAEQLGSVSSRFRL</sequence>
<dbReference type="GO" id="GO:0006935">
    <property type="term" value="P:chemotaxis"/>
    <property type="evidence" value="ECO:0007669"/>
    <property type="project" value="UniProtKB-ARBA"/>
</dbReference>
<dbReference type="Proteomes" id="UP000242205">
    <property type="component" value="Chromosome"/>
</dbReference>
<comment type="similarity">
    <text evidence="3">Belongs to the methyl-accepting chemotaxis (MCP) protein family.</text>
</comment>
<evidence type="ECO:0000256" key="5">
    <source>
        <dbReference type="SAM" id="Phobius"/>
    </source>
</evidence>
<dbReference type="GO" id="GO:0016020">
    <property type="term" value="C:membrane"/>
    <property type="evidence" value="ECO:0007669"/>
    <property type="project" value="UniProtKB-SubCell"/>
</dbReference>
<keyword evidence="2 4" id="KW-0807">Transducer</keyword>
<dbReference type="OrthoDB" id="9813966at2"/>
<evidence type="ECO:0000256" key="1">
    <source>
        <dbReference type="ARBA" id="ARBA00004370"/>
    </source>
</evidence>
<dbReference type="FunFam" id="1.10.287.950:FF:000001">
    <property type="entry name" value="Methyl-accepting chemotaxis sensory transducer"/>
    <property type="match status" value="1"/>
</dbReference>
<evidence type="ECO:0000313" key="8">
    <source>
        <dbReference type="Proteomes" id="UP000242205"/>
    </source>
</evidence>
<dbReference type="PROSITE" id="PS50111">
    <property type="entry name" value="CHEMOTAXIS_TRANSDUC_2"/>
    <property type="match status" value="1"/>
</dbReference>
<gene>
    <name evidence="7" type="ORF">C0099_06510</name>
</gene>